<dbReference type="SUPFAM" id="SSF56752">
    <property type="entry name" value="D-aminoacid aminotransferase-like PLP-dependent enzymes"/>
    <property type="match status" value="1"/>
</dbReference>
<dbReference type="EMBL" id="WJXA01000010">
    <property type="protein sequence ID" value="KAF7130202.1"/>
    <property type="molecule type" value="Genomic_DNA"/>
</dbReference>
<dbReference type="CDD" id="cd01557">
    <property type="entry name" value="BCAT_beta_family"/>
    <property type="match status" value="1"/>
</dbReference>
<dbReference type="Proteomes" id="UP000626092">
    <property type="component" value="Unassembled WGS sequence"/>
</dbReference>
<dbReference type="GO" id="GO:0008652">
    <property type="term" value="P:amino acid biosynthetic process"/>
    <property type="evidence" value="ECO:0007669"/>
    <property type="project" value="UniProtKB-KW"/>
</dbReference>
<dbReference type="InterPro" id="IPR043131">
    <property type="entry name" value="BCAT-like_N"/>
</dbReference>
<keyword evidence="9" id="KW-0100">Branched-chain amino acid biosynthesis</keyword>
<evidence type="ECO:0000256" key="2">
    <source>
        <dbReference type="ARBA" id="ARBA00009320"/>
    </source>
</evidence>
<comment type="similarity">
    <text evidence="2 7">Belongs to the class-IV pyridoxal-phosphate-dependent aminotransferase family.</text>
</comment>
<evidence type="ECO:0000256" key="3">
    <source>
        <dbReference type="ARBA" id="ARBA00022576"/>
    </source>
</evidence>
<keyword evidence="9" id="KW-0028">Amino-acid biosynthesis</keyword>
<evidence type="ECO:0000313" key="11">
    <source>
        <dbReference type="Proteomes" id="UP000626092"/>
    </source>
</evidence>
<sequence>MESRAVNPNYHASPLRRAFRLLLPRISTEKMQFCPLPLKGLQMQFKKKLLFASYSKHDSTDQDAVITRDVAYGLADIDWDSLGFSLTPTEYMYVMKCSQGQSFSKGELQHFGNIELSPSAGVLNYGQGLFEGLKAQRKQDGNILLFRPDQNALRMRIGAERMCMPSPTVEQFVDAVTATVLANKRWIPPHGKGSLYIRPLLIGSGAVLHLAPSPEYTFLIYVTPVGNYFKVWADYFEHGEDSIVHEGIAPIHLLIDTEVHRAAPGGTGGIKTLGNYASVYKAQGAAQAKGYTDVLYLDCVHKKYLEEVSSCNVFVVKGNVISTPAIKGTILPGITRKSIIDVARSQGFQMYMERGRKDRSRAVSQQYANTLAIGTHALNVVVVEERLVTVDELLDADEVFCTGTAVVVSPVGSITYHGERLSYGNGGVGVVSQQLYAALTRLQMGLTEDKMNWVVELN</sequence>
<dbReference type="FunFam" id="3.30.470.10:FF:000003">
    <property type="entry name" value="Branched-chain-amino-acid aminotransferase"/>
    <property type="match status" value="1"/>
</dbReference>
<dbReference type="InterPro" id="IPR018300">
    <property type="entry name" value="Aminotrans_IV_CS"/>
</dbReference>
<dbReference type="PROSITE" id="PS00770">
    <property type="entry name" value="AA_TRANSFER_CLASS_4"/>
    <property type="match status" value="1"/>
</dbReference>
<evidence type="ECO:0000256" key="6">
    <source>
        <dbReference type="PIRSR" id="PIRSR006468-1"/>
    </source>
</evidence>
<dbReference type="Pfam" id="PF01063">
    <property type="entry name" value="Aminotran_4"/>
    <property type="match status" value="1"/>
</dbReference>
<dbReference type="AlphaFoldDB" id="A0A834LD26"/>
<comment type="catalytic activity">
    <reaction evidence="9">
        <text>L-leucine + 2-oxoglutarate = 4-methyl-2-oxopentanoate + L-glutamate</text>
        <dbReference type="Rhea" id="RHEA:18321"/>
        <dbReference type="ChEBI" id="CHEBI:16810"/>
        <dbReference type="ChEBI" id="CHEBI:17865"/>
        <dbReference type="ChEBI" id="CHEBI:29985"/>
        <dbReference type="ChEBI" id="CHEBI:57427"/>
        <dbReference type="EC" id="2.6.1.42"/>
    </reaction>
</comment>
<dbReference type="OrthoDB" id="409992at2759"/>
<feature type="modified residue" description="N6-(pyridoxal phosphate)lysine" evidence="6">
    <location>
        <position position="271"/>
    </location>
</feature>
<gene>
    <name evidence="10" type="ORF">RHSIM_Rhsim10G0093100</name>
</gene>
<dbReference type="InterPro" id="IPR001544">
    <property type="entry name" value="Aminotrans_IV"/>
</dbReference>
<comment type="caution">
    <text evidence="10">The sequence shown here is derived from an EMBL/GenBank/DDBJ whole genome shotgun (WGS) entry which is preliminary data.</text>
</comment>
<evidence type="ECO:0000256" key="8">
    <source>
        <dbReference type="RuleBase" id="RU004516"/>
    </source>
</evidence>
<dbReference type="InterPro" id="IPR005786">
    <property type="entry name" value="B_amino_transII"/>
</dbReference>
<keyword evidence="11" id="KW-1185">Reference proteome</keyword>
<dbReference type="GO" id="GO:0009507">
    <property type="term" value="C:chloroplast"/>
    <property type="evidence" value="ECO:0007669"/>
    <property type="project" value="TreeGrafter"/>
</dbReference>
<dbReference type="InterPro" id="IPR043132">
    <property type="entry name" value="BCAT-like_C"/>
</dbReference>
<dbReference type="PIRSF" id="PIRSF006468">
    <property type="entry name" value="BCAT1"/>
    <property type="match status" value="1"/>
</dbReference>
<reference evidence="10" key="1">
    <citation type="submission" date="2019-11" db="EMBL/GenBank/DDBJ databases">
        <authorList>
            <person name="Liu Y."/>
            <person name="Hou J."/>
            <person name="Li T.-Q."/>
            <person name="Guan C.-H."/>
            <person name="Wu X."/>
            <person name="Wu H.-Z."/>
            <person name="Ling F."/>
            <person name="Zhang R."/>
            <person name="Shi X.-G."/>
            <person name="Ren J.-P."/>
            <person name="Chen E.-F."/>
            <person name="Sun J.-M."/>
        </authorList>
    </citation>
    <scope>NUCLEOTIDE SEQUENCE</scope>
    <source>
        <strain evidence="10">Adult_tree_wgs_1</strain>
        <tissue evidence="10">Leaves</tissue>
    </source>
</reference>
<keyword evidence="3 9" id="KW-0032">Aminotransferase</keyword>
<dbReference type="Gene3D" id="3.30.470.10">
    <property type="match status" value="1"/>
</dbReference>
<dbReference type="GO" id="GO:0004084">
    <property type="term" value="F:branched-chain-amino-acid transaminase activity"/>
    <property type="evidence" value="ECO:0007669"/>
    <property type="project" value="UniProtKB-EC"/>
</dbReference>
<protein>
    <recommendedName>
        <fullName evidence="9">Branched-chain-amino-acid aminotransferase</fullName>
        <ecNumber evidence="9">2.6.1.42</ecNumber>
    </recommendedName>
</protein>
<keyword evidence="5 8" id="KW-0663">Pyridoxal phosphate</keyword>
<dbReference type="EC" id="2.6.1.42" evidence="9"/>
<evidence type="ECO:0000256" key="9">
    <source>
        <dbReference type="RuleBase" id="RU004517"/>
    </source>
</evidence>
<proteinExistence type="inferred from homology"/>
<dbReference type="Gene3D" id="3.20.10.10">
    <property type="entry name" value="D-amino Acid Aminotransferase, subunit A, domain 2"/>
    <property type="match status" value="1"/>
</dbReference>
<comment type="catalytic activity">
    <reaction evidence="9">
        <text>L-isoleucine + 2-oxoglutarate = (S)-3-methyl-2-oxopentanoate + L-glutamate</text>
        <dbReference type="Rhea" id="RHEA:24801"/>
        <dbReference type="ChEBI" id="CHEBI:16810"/>
        <dbReference type="ChEBI" id="CHEBI:29985"/>
        <dbReference type="ChEBI" id="CHEBI:35146"/>
        <dbReference type="ChEBI" id="CHEBI:58045"/>
        <dbReference type="EC" id="2.6.1.42"/>
    </reaction>
</comment>
<name>A0A834LD26_RHOSS</name>
<comment type="cofactor">
    <cofactor evidence="1 8">
        <name>pyridoxal 5'-phosphate</name>
        <dbReference type="ChEBI" id="CHEBI:597326"/>
    </cofactor>
</comment>
<evidence type="ECO:0000256" key="7">
    <source>
        <dbReference type="RuleBase" id="RU004106"/>
    </source>
</evidence>
<comment type="catalytic activity">
    <reaction evidence="9">
        <text>L-valine + 2-oxoglutarate = 3-methyl-2-oxobutanoate + L-glutamate</text>
        <dbReference type="Rhea" id="RHEA:24813"/>
        <dbReference type="ChEBI" id="CHEBI:11851"/>
        <dbReference type="ChEBI" id="CHEBI:16810"/>
        <dbReference type="ChEBI" id="CHEBI:29985"/>
        <dbReference type="ChEBI" id="CHEBI:57762"/>
        <dbReference type="EC" id="2.6.1.42"/>
    </reaction>
</comment>
<organism evidence="10 11">
    <name type="scientific">Rhododendron simsii</name>
    <name type="common">Sims's rhododendron</name>
    <dbReference type="NCBI Taxonomy" id="118357"/>
    <lineage>
        <taxon>Eukaryota</taxon>
        <taxon>Viridiplantae</taxon>
        <taxon>Streptophyta</taxon>
        <taxon>Embryophyta</taxon>
        <taxon>Tracheophyta</taxon>
        <taxon>Spermatophyta</taxon>
        <taxon>Magnoliopsida</taxon>
        <taxon>eudicotyledons</taxon>
        <taxon>Gunneridae</taxon>
        <taxon>Pentapetalae</taxon>
        <taxon>asterids</taxon>
        <taxon>Ericales</taxon>
        <taxon>Ericaceae</taxon>
        <taxon>Ericoideae</taxon>
        <taxon>Rhodoreae</taxon>
        <taxon>Rhododendron</taxon>
    </lineage>
</organism>
<dbReference type="InterPro" id="IPR036038">
    <property type="entry name" value="Aminotransferase-like"/>
</dbReference>
<evidence type="ECO:0000256" key="5">
    <source>
        <dbReference type="ARBA" id="ARBA00022898"/>
    </source>
</evidence>
<keyword evidence="4 9" id="KW-0808">Transferase</keyword>
<dbReference type="PANTHER" id="PTHR42825:SF2">
    <property type="entry name" value="BRANCHED-CHAIN-AMINO-ACID AMINOTRANSFERASE 3, CHLOROPLASTIC-RELATED"/>
    <property type="match status" value="1"/>
</dbReference>
<evidence type="ECO:0000256" key="4">
    <source>
        <dbReference type="ARBA" id="ARBA00022679"/>
    </source>
</evidence>
<dbReference type="InterPro" id="IPR033939">
    <property type="entry name" value="BCAT_family"/>
</dbReference>
<evidence type="ECO:0000313" key="10">
    <source>
        <dbReference type="EMBL" id="KAF7130202.1"/>
    </source>
</evidence>
<dbReference type="PANTHER" id="PTHR42825">
    <property type="entry name" value="AMINO ACID AMINOTRANSFERASE"/>
    <property type="match status" value="1"/>
</dbReference>
<accession>A0A834LD26</accession>
<dbReference type="GO" id="GO:0009082">
    <property type="term" value="P:branched-chain amino acid biosynthetic process"/>
    <property type="evidence" value="ECO:0007669"/>
    <property type="project" value="UniProtKB-KW"/>
</dbReference>
<evidence type="ECO:0000256" key="1">
    <source>
        <dbReference type="ARBA" id="ARBA00001933"/>
    </source>
</evidence>